<dbReference type="Proteomes" id="UP001283361">
    <property type="component" value="Unassembled WGS sequence"/>
</dbReference>
<protein>
    <submittedName>
        <fullName evidence="1">Uncharacterized protein</fullName>
    </submittedName>
</protein>
<gene>
    <name evidence="1" type="ORF">RRG08_014814</name>
</gene>
<proteinExistence type="predicted"/>
<reference evidence="1" key="1">
    <citation type="journal article" date="2023" name="G3 (Bethesda)">
        <title>A reference genome for the long-term kleptoplast-retaining sea slug Elysia crispata morphotype clarki.</title>
        <authorList>
            <person name="Eastman K.E."/>
            <person name="Pendleton A.L."/>
            <person name="Shaikh M.A."/>
            <person name="Suttiyut T."/>
            <person name="Ogas R."/>
            <person name="Tomko P."/>
            <person name="Gavelis G."/>
            <person name="Widhalm J.R."/>
            <person name="Wisecaver J.H."/>
        </authorList>
    </citation>
    <scope>NUCLEOTIDE SEQUENCE</scope>
    <source>
        <strain evidence="1">ECLA1</strain>
    </source>
</reference>
<organism evidence="1 2">
    <name type="scientific">Elysia crispata</name>
    <name type="common">lettuce slug</name>
    <dbReference type="NCBI Taxonomy" id="231223"/>
    <lineage>
        <taxon>Eukaryota</taxon>
        <taxon>Metazoa</taxon>
        <taxon>Spiralia</taxon>
        <taxon>Lophotrochozoa</taxon>
        <taxon>Mollusca</taxon>
        <taxon>Gastropoda</taxon>
        <taxon>Heterobranchia</taxon>
        <taxon>Euthyneura</taxon>
        <taxon>Panpulmonata</taxon>
        <taxon>Sacoglossa</taxon>
        <taxon>Placobranchoidea</taxon>
        <taxon>Plakobranchidae</taxon>
        <taxon>Elysia</taxon>
    </lineage>
</organism>
<dbReference type="EMBL" id="JAWDGP010004369">
    <property type="protein sequence ID" value="KAK3764860.1"/>
    <property type="molecule type" value="Genomic_DNA"/>
</dbReference>
<comment type="caution">
    <text evidence="1">The sequence shown here is derived from an EMBL/GenBank/DDBJ whole genome shotgun (WGS) entry which is preliminary data.</text>
</comment>
<keyword evidence="2" id="KW-1185">Reference proteome</keyword>
<dbReference type="AlphaFoldDB" id="A0AAE0Z910"/>
<evidence type="ECO:0000313" key="1">
    <source>
        <dbReference type="EMBL" id="KAK3764860.1"/>
    </source>
</evidence>
<sequence>MDGSLEQFNIPGEHYITTLYDGWMDGSLEQFNIPGEHYITTLYDGWMDGSLEQFNIPGEHYITTLSALSEAALQDAPRHDIMTHRHFRFCFLEGPG</sequence>
<accession>A0AAE0Z910</accession>
<name>A0AAE0Z910_9GAST</name>
<evidence type="ECO:0000313" key="2">
    <source>
        <dbReference type="Proteomes" id="UP001283361"/>
    </source>
</evidence>